<evidence type="ECO:0000256" key="1">
    <source>
        <dbReference type="SAM" id="MobiDB-lite"/>
    </source>
</evidence>
<comment type="caution">
    <text evidence="2">The sequence shown here is derived from an EMBL/GenBank/DDBJ whole genome shotgun (WGS) entry which is preliminary data.</text>
</comment>
<feature type="region of interest" description="Disordered" evidence="1">
    <location>
        <begin position="171"/>
        <end position="252"/>
    </location>
</feature>
<organism evidence="2 3">
    <name type="scientific">Stemphylium lycopersici</name>
    <name type="common">Tomato gray leaf spot disease fungus</name>
    <name type="synonym">Thyrospora lycopersici</name>
    <dbReference type="NCBI Taxonomy" id="183478"/>
    <lineage>
        <taxon>Eukaryota</taxon>
        <taxon>Fungi</taxon>
        <taxon>Dikarya</taxon>
        <taxon>Ascomycota</taxon>
        <taxon>Pezizomycotina</taxon>
        <taxon>Dothideomycetes</taxon>
        <taxon>Pleosporomycetidae</taxon>
        <taxon>Pleosporales</taxon>
        <taxon>Pleosporineae</taxon>
        <taxon>Pleosporaceae</taxon>
        <taxon>Stemphylium</taxon>
    </lineage>
</organism>
<name>A0A364NF30_STELY</name>
<feature type="compositionally biased region" description="Polar residues" evidence="1">
    <location>
        <begin position="218"/>
        <end position="228"/>
    </location>
</feature>
<reference evidence="3" key="1">
    <citation type="submission" date="2018-05" db="EMBL/GenBank/DDBJ databases">
        <title>Draft genome sequence of Stemphylium lycopersici strain CIDEFI 213.</title>
        <authorList>
            <person name="Medina R."/>
            <person name="Franco M.E.E."/>
            <person name="Lucentini C.G."/>
            <person name="Saparrat M.C.N."/>
            <person name="Balatti P.A."/>
        </authorList>
    </citation>
    <scope>NUCLEOTIDE SEQUENCE [LARGE SCALE GENOMIC DNA]</scope>
    <source>
        <strain evidence="3">CIDEFI 213</strain>
    </source>
</reference>
<dbReference type="AlphaFoldDB" id="A0A364NF30"/>
<dbReference type="STRING" id="183478.A0A364NF30"/>
<evidence type="ECO:0000313" key="2">
    <source>
        <dbReference type="EMBL" id="RAR15876.1"/>
    </source>
</evidence>
<dbReference type="EMBL" id="QGDH01000007">
    <property type="protein sequence ID" value="RAR15876.1"/>
    <property type="molecule type" value="Genomic_DNA"/>
</dbReference>
<keyword evidence="3" id="KW-1185">Reference proteome</keyword>
<accession>A0A364NF30</accession>
<sequence>MPNCLIDHPLVQDTNNTAPRWSRFFGDTISEWIESAVQEWKDDTKRNGHFKMSFWGCFDPIDLFRKEGNIGGTLVRDCCKVWCCNCCSLIQNEKESTILLGGRSAGLGGGDGAVESQYTGGARAGDEMVMEPQGLQKGIDVAGAGETWELRAVSEIEADGVRQAVDIIDQTNRQSSPNVGAGVKNPTPHALTSDHEKTKRPTSIPDIIDTQTRDHSFNLPTATESPTINLAPRPFATNKRNHDLPIRRLNSA</sequence>
<proteinExistence type="predicted"/>
<dbReference type="Proteomes" id="UP000249619">
    <property type="component" value="Unassembled WGS sequence"/>
</dbReference>
<gene>
    <name evidence="2" type="ORF">DDE83_000673</name>
</gene>
<evidence type="ECO:0000313" key="3">
    <source>
        <dbReference type="Proteomes" id="UP000249619"/>
    </source>
</evidence>
<protein>
    <submittedName>
        <fullName evidence="2">Uncharacterized protein</fullName>
    </submittedName>
</protein>